<dbReference type="Gene3D" id="2.120.10.30">
    <property type="entry name" value="TolB, C-terminal domain"/>
    <property type="match status" value="1"/>
</dbReference>
<feature type="region of interest" description="Disordered" evidence="5">
    <location>
        <begin position="1291"/>
        <end position="1333"/>
    </location>
</feature>
<evidence type="ECO:0000313" key="10">
    <source>
        <dbReference type="Proteomes" id="UP000603141"/>
    </source>
</evidence>
<dbReference type="PANTHER" id="PTHR33546:SF1">
    <property type="entry name" value="LARGE, MULTIFUNCTIONAL SECRETED PROTEIN"/>
    <property type="match status" value="1"/>
</dbReference>
<dbReference type="GO" id="GO:0046872">
    <property type="term" value="F:metal ion binding"/>
    <property type="evidence" value="ECO:0007669"/>
    <property type="project" value="UniProtKB-KW"/>
</dbReference>
<keyword evidence="6" id="KW-0812">Transmembrane</keyword>
<dbReference type="SUPFAM" id="SSF50952">
    <property type="entry name" value="Soluble quinoprotein glucose dehydrogenase"/>
    <property type="match status" value="1"/>
</dbReference>
<keyword evidence="6" id="KW-1133">Transmembrane helix</keyword>
<dbReference type="Pfam" id="PF23500">
    <property type="entry name" value="DUF7133"/>
    <property type="match status" value="1"/>
</dbReference>
<name>A0A934S935_9BACT</name>
<evidence type="ECO:0000256" key="3">
    <source>
        <dbReference type="ARBA" id="ARBA00023004"/>
    </source>
</evidence>
<feature type="domain" description="Cytochrome c" evidence="8">
    <location>
        <begin position="1148"/>
        <end position="1286"/>
    </location>
</feature>
<dbReference type="InterPro" id="IPR011041">
    <property type="entry name" value="Quinoprot_gluc/sorb_DH_b-prop"/>
</dbReference>
<dbReference type="PANTHER" id="PTHR33546">
    <property type="entry name" value="LARGE, MULTIFUNCTIONAL SECRETED PROTEIN-RELATED"/>
    <property type="match status" value="1"/>
</dbReference>
<feature type="compositionally biased region" description="Polar residues" evidence="5">
    <location>
        <begin position="1464"/>
        <end position="1474"/>
    </location>
</feature>
<dbReference type="InterPro" id="IPR036909">
    <property type="entry name" value="Cyt_c-like_dom_sf"/>
</dbReference>
<dbReference type="Gene3D" id="1.25.10.10">
    <property type="entry name" value="Leucine-rich Repeat Variant"/>
    <property type="match status" value="1"/>
</dbReference>
<sequence>MKRFSVPLFATLAAAAPLHAETKVFQAFEGDGFGDWKVEGTAFGLAPVVEKSQGMNGEFKGYSGDSLAGSANGGDDVTGALISPEFKIEQTYICFLICGGNHPGETGIELLVDGKPVRSATGINDLQLRPTTWDVTEFKGKTAQIRIFDSAKGNWGMIGVDQILFTDNPKPKFPETTRYGKPLPSPLVATDAVAGATISNKLTMKVAADFKHQQVTSPTAITFDDQGNLYASETFRFRFGVEDDRDNLYWYLDDLASKTTADRRALHEKWKNKVSLKHMTEKSEKILRLVDKDGDGVFETSNVFADGFNDVLDGTGAGVFYYEGTLYFSCIPKLWMLRDSDGDGIAEKRKIIEEGFGVRISLSGHDMNGFTLGPDGRIYGTIGDRGFDLTTKEGVTYHYPDQGALFRFEPDGTGFEIVHTGLRNPKEIAFDEWGDAISVDNNSDQGDAARIVYLVDGGDSGWEMEHQTMHTFHRQIGLAEHPPSRWMNEKMWEMKNDVQPAFMLPPVAYLTSGPSGLTYYPGTGFLKDEQGRFLICDYRGGAANSGVWSFALKQDGAGMKMTDARKFAWGLGATDVEYSWDGKVYISDFVDGWQSHDDGRIVVLDAGENAWHAEGDEDVAKIMREGFTKRSVEDLAHLLKHPDARIRLRAQVELTRHPEALEVFSKAVQSTNVMERLHGIWGLGILARRGAVPVATDDGFSDLPNATLQKQAIARLIPLVKHEDPEVRAQALKVLGDAHLNPAPLGLAKLLKDESPRVQFFAAMAVGKLGDVGNFGSICDFLRRNDNKDPYLRHAGVMALEGLARKSVHIEYLDRDPSPAVRLAAVVALRRMKNPDVWRFVMNSDEKVSDEAIRAVVDLSIDEHRPDVAALLDHLHSRSWTPFMLRRLIHNSFRIGDVENLNRVIQVALDPEVPEPVRKEALRLISIWSEPPPADQLTGHWAPLPKRPVEPIRKALSAALPKLLAQDGFVLTSALNFIDSYKLDVAGLDAATLKSLIENPKLPAGARASALHLYIDGKPDGLAEFLKQLAGDEQDEVALAALKGLAAVDPEQAVAPLKAAVESGKTARSQQAWAILASVPGATAAEYFVQHLQQLAQKNGVSPFAIELMAAAEKRTEPEVATALSDLKKALAENSDPLAKWNPALQGGNAEAGASLFASNPASQCMRCHRAEDGHSAGGEAGPNLAGIANRHDRRYFLESMMMPSAQIAPGFGATLVTFKNGATLGGNLIAETDDYIDLDNAGKAVRIQRSDIESFTAPVSAMPVMAELLSTAEARDIVAWLASLKKGGEAKAATKPEPFDPSTLAPAPKSEPAQEAPKSTPTPDQAAPKPNAETSAIDPAILKSGHGQFMVCAACHGQNGEGTAAAPPLAGSEWVAGPVENLIRIQLRGLQGPIKVKGTEYNMPGGMQPLAYQSDQQIADVLTYIRNSFGNTGSAVTADQVKALRSETGKPQLSAGDLEAVSAPTTSSANATPEESKEIAKRSTKYDHLKPSSGLPLWAVSTLGVLGLVGIIAFLKK</sequence>
<evidence type="ECO:0000313" key="9">
    <source>
        <dbReference type="EMBL" id="MBK1883111.1"/>
    </source>
</evidence>
<dbReference type="SUPFAM" id="SSF48371">
    <property type="entry name" value="ARM repeat"/>
    <property type="match status" value="1"/>
</dbReference>
<evidence type="ECO:0000256" key="1">
    <source>
        <dbReference type="ARBA" id="ARBA00022617"/>
    </source>
</evidence>
<feature type="region of interest" description="Disordered" evidence="5">
    <location>
        <begin position="1453"/>
        <end position="1478"/>
    </location>
</feature>
<gene>
    <name evidence="9" type="ORF">JIN85_11835</name>
</gene>
<keyword evidence="1 4" id="KW-0349">Heme</keyword>
<accession>A0A934S935</accession>
<reference evidence="9" key="1">
    <citation type="submission" date="2021-01" db="EMBL/GenBank/DDBJ databases">
        <title>Modified the classification status of verrucomicrobia.</title>
        <authorList>
            <person name="Feng X."/>
        </authorList>
    </citation>
    <scope>NUCLEOTIDE SEQUENCE</scope>
    <source>
        <strain evidence="9">KCTC 22041</strain>
    </source>
</reference>
<dbReference type="Gene3D" id="1.10.760.10">
    <property type="entry name" value="Cytochrome c-like domain"/>
    <property type="match status" value="2"/>
</dbReference>
<dbReference type="RefSeq" id="WP_200270911.1">
    <property type="nucleotide sequence ID" value="NZ_JAENIJ010000017.1"/>
</dbReference>
<dbReference type="EMBL" id="JAENIJ010000017">
    <property type="protein sequence ID" value="MBK1883111.1"/>
    <property type="molecule type" value="Genomic_DNA"/>
</dbReference>
<evidence type="ECO:0000259" key="8">
    <source>
        <dbReference type="PROSITE" id="PS51007"/>
    </source>
</evidence>
<feature type="chain" id="PRO_5037849366" evidence="7">
    <location>
        <begin position="21"/>
        <end position="1518"/>
    </location>
</feature>
<keyword evidence="6" id="KW-0472">Membrane</keyword>
<evidence type="ECO:0000256" key="5">
    <source>
        <dbReference type="SAM" id="MobiDB-lite"/>
    </source>
</evidence>
<dbReference type="InterPro" id="IPR016024">
    <property type="entry name" value="ARM-type_fold"/>
</dbReference>
<dbReference type="InterPro" id="IPR009056">
    <property type="entry name" value="Cyt_c-like_dom"/>
</dbReference>
<proteinExistence type="predicted"/>
<dbReference type="Proteomes" id="UP000603141">
    <property type="component" value="Unassembled WGS sequence"/>
</dbReference>
<feature type="signal peptide" evidence="7">
    <location>
        <begin position="1"/>
        <end position="20"/>
    </location>
</feature>
<comment type="caution">
    <text evidence="9">The sequence shown here is derived from an EMBL/GenBank/DDBJ whole genome shotgun (WGS) entry which is preliminary data.</text>
</comment>
<organism evidence="9 10">
    <name type="scientific">Luteolibacter pohnpeiensis</name>
    <dbReference type="NCBI Taxonomy" id="454153"/>
    <lineage>
        <taxon>Bacteria</taxon>
        <taxon>Pseudomonadati</taxon>
        <taxon>Verrucomicrobiota</taxon>
        <taxon>Verrucomicrobiia</taxon>
        <taxon>Verrucomicrobiales</taxon>
        <taxon>Verrucomicrobiaceae</taxon>
        <taxon>Luteolibacter</taxon>
    </lineage>
</organism>
<dbReference type="GO" id="GO:0020037">
    <property type="term" value="F:heme binding"/>
    <property type="evidence" value="ECO:0007669"/>
    <property type="project" value="InterPro"/>
</dbReference>
<dbReference type="InterPro" id="IPR011989">
    <property type="entry name" value="ARM-like"/>
</dbReference>
<dbReference type="InterPro" id="IPR013427">
    <property type="entry name" value="Haem-bd_dom_put"/>
</dbReference>
<feature type="domain" description="Cytochrome c" evidence="8">
    <location>
        <begin position="1341"/>
        <end position="1430"/>
    </location>
</feature>
<dbReference type="InterPro" id="IPR011042">
    <property type="entry name" value="6-blade_b-propeller_TolB-like"/>
</dbReference>
<evidence type="ECO:0000256" key="4">
    <source>
        <dbReference type="PROSITE-ProRule" id="PRU00433"/>
    </source>
</evidence>
<feature type="transmembrane region" description="Helical" evidence="6">
    <location>
        <begin position="1496"/>
        <end position="1516"/>
    </location>
</feature>
<dbReference type="NCBIfam" id="TIGR02603">
    <property type="entry name" value="CxxCH_TIGR02603"/>
    <property type="match status" value="1"/>
</dbReference>
<evidence type="ECO:0000256" key="6">
    <source>
        <dbReference type="SAM" id="Phobius"/>
    </source>
</evidence>
<evidence type="ECO:0000256" key="7">
    <source>
        <dbReference type="SAM" id="SignalP"/>
    </source>
</evidence>
<keyword evidence="3 4" id="KW-0408">Iron</keyword>
<dbReference type="SUPFAM" id="SSF46626">
    <property type="entry name" value="Cytochrome c"/>
    <property type="match status" value="2"/>
</dbReference>
<dbReference type="InterPro" id="IPR055557">
    <property type="entry name" value="DUF7133"/>
</dbReference>
<dbReference type="Pfam" id="PF13646">
    <property type="entry name" value="HEAT_2"/>
    <property type="match status" value="1"/>
</dbReference>
<keyword evidence="2 4" id="KW-0479">Metal-binding</keyword>
<protein>
    <submittedName>
        <fullName evidence="9">HEAT repeat domain-containing protein</fullName>
    </submittedName>
</protein>
<keyword evidence="7" id="KW-0732">Signal</keyword>
<keyword evidence="10" id="KW-1185">Reference proteome</keyword>
<evidence type="ECO:0000256" key="2">
    <source>
        <dbReference type="ARBA" id="ARBA00022723"/>
    </source>
</evidence>
<dbReference type="PROSITE" id="PS51007">
    <property type="entry name" value="CYTC"/>
    <property type="match status" value="2"/>
</dbReference>
<dbReference type="Pfam" id="PF00034">
    <property type="entry name" value="Cytochrom_C"/>
    <property type="match status" value="1"/>
</dbReference>
<dbReference type="GO" id="GO:0009055">
    <property type="term" value="F:electron transfer activity"/>
    <property type="evidence" value="ECO:0007669"/>
    <property type="project" value="InterPro"/>
</dbReference>